<dbReference type="InterPro" id="IPR015422">
    <property type="entry name" value="PyrdxlP-dep_Trfase_small"/>
</dbReference>
<dbReference type="PANTHER" id="PTHR13693:SF77">
    <property type="entry name" value="8-AMINO-7-OXONONANOATE SYNTHASE"/>
    <property type="match status" value="1"/>
</dbReference>
<evidence type="ECO:0000313" key="7">
    <source>
        <dbReference type="Proteomes" id="UP000742024"/>
    </source>
</evidence>
<evidence type="ECO:0000259" key="5">
    <source>
        <dbReference type="Pfam" id="PF00155"/>
    </source>
</evidence>
<evidence type="ECO:0000256" key="3">
    <source>
        <dbReference type="ARBA" id="ARBA00022679"/>
    </source>
</evidence>
<reference evidence="6 7" key="1">
    <citation type="journal article" date="2020" name="bioRxiv">
        <title>Whole genome comparisons of ergot fungi reveals the divergence and evolution of species within the genus Claviceps are the result of varying mechanisms driving genome evolution and host range expansion.</title>
        <authorList>
            <person name="Wyka S.A."/>
            <person name="Mondo S.J."/>
            <person name="Liu M."/>
            <person name="Dettman J."/>
            <person name="Nalam V."/>
            <person name="Broders K.D."/>
        </authorList>
    </citation>
    <scope>NUCLEOTIDE SEQUENCE [LARGE SCALE GENOMIC DNA]</scope>
    <source>
        <strain evidence="6 7">LM583</strain>
    </source>
</reference>
<protein>
    <submittedName>
        <fullName evidence="6">Secondary metabolism biosynthetic enzyme</fullName>
    </submittedName>
</protein>
<dbReference type="InterPro" id="IPR015421">
    <property type="entry name" value="PyrdxlP-dep_Trfase_major"/>
</dbReference>
<keyword evidence="4" id="KW-0663">Pyridoxal phosphate</keyword>
<comment type="caution">
    <text evidence="6">The sequence shown here is derived from an EMBL/GenBank/DDBJ whole genome shotgun (WGS) entry which is preliminary data.</text>
</comment>
<gene>
    <name evidence="6" type="ORF">E4U57_004128</name>
</gene>
<keyword evidence="7" id="KW-1185">Reference proteome</keyword>
<dbReference type="InterPro" id="IPR004839">
    <property type="entry name" value="Aminotransferase_I/II_large"/>
</dbReference>
<dbReference type="SUPFAM" id="SSF53383">
    <property type="entry name" value="PLP-dependent transferases"/>
    <property type="match status" value="1"/>
</dbReference>
<feature type="domain" description="Aminotransferase class I/classII large" evidence="5">
    <location>
        <begin position="62"/>
        <end position="435"/>
    </location>
</feature>
<evidence type="ECO:0000256" key="1">
    <source>
        <dbReference type="ARBA" id="ARBA00001933"/>
    </source>
</evidence>
<keyword evidence="3" id="KW-0808">Transferase</keyword>
<comment type="similarity">
    <text evidence="2">Belongs to the class-II pyridoxal-phosphate-dependent aminotransferase family. BioF subfamily.</text>
</comment>
<dbReference type="PANTHER" id="PTHR13693">
    <property type="entry name" value="CLASS II AMINOTRANSFERASE/8-AMINO-7-OXONONANOATE SYNTHASE"/>
    <property type="match status" value="1"/>
</dbReference>
<dbReference type="Gene3D" id="3.40.640.10">
    <property type="entry name" value="Type I PLP-dependent aspartate aminotransferase-like (Major domain)"/>
    <property type="match status" value="1"/>
</dbReference>
<comment type="cofactor">
    <cofactor evidence="1">
        <name>pyridoxal 5'-phosphate</name>
        <dbReference type="ChEBI" id="CHEBI:597326"/>
    </cofactor>
</comment>
<evidence type="ECO:0000256" key="4">
    <source>
        <dbReference type="ARBA" id="ARBA00022898"/>
    </source>
</evidence>
<name>A0ABQ7P5K3_9HYPO</name>
<evidence type="ECO:0000256" key="2">
    <source>
        <dbReference type="ARBA" id="ARBA00010008"/>
    </source>
</evidence>
<sequence length="471" mass="51965">MMGDDFLASRADWIKAQKRRAPQMKDAPAFCRNLEEALDLRRVEHSMFTCSTPAWKLGTSYDFSSNDTLSLARSGEIRRAFLDELDRHPDFLMHSGGSRVMDGNYPYIEQVEAEIAAFHGAETALIVGSGYDANLAIFAAVPRPGDAILYDELVHASTHEGMAACPVQCRVQFRHNDADALREAMANVLDTQPQIVDGSRSLFIVVESVYSMDGDVCPLLEMLEVAGEMCPKGNTVFIVDEAHATGNMGPKGAGLVSQLGVEKQIAIRLHTCGKALASTGAAILSNMSVRNAILNFARCIIFTTAPAFPMVAGMRAAYQLMRDGKTQPLQDKVQQLIKYFLRCTESDPYWSKANEQGILVLPNYDDCEPRDFNAPIVSLKSRPRYIWWLAFHLHSSNISAVPVDYPAVSRGQGRIRFMFHAVNTEEQVEFLVKKIGEWAAEMMEIEAGPSGGKGKVPKAAQHVYTFMGSQG</sequence>
<proteinExistence type="inferred from homology"/>
<dbReference type="Proteomes" id="UP000742024">
    <property type="component" value="Unassembled WGS sequence"/>
</dbReference>
<evidence type="ECO:0000313" key="6">
    <source>
        <dbReference type="EMBL" id="KAG5954760.1"/>
    </source>
</evidence>
<dbReference type="InterPro" id="IPR015424">
    <property type="entry name" value="PyrdxlP-dep_Trfase"/>
</dbReference>
<dbReference type="Pfam" id="PF00155">
    <property type="entry name" value="Aminotran_1_2"/>
    <property type="match status" value="1"/>
</dbReference>
<organism evidence="6 7">
    <name type="scientific">Claviceps arundinis</name>
    <dbReference type="NCBI Taxonomy" id="1623583"/>
    <lineage>
        <taxon>Eukaryota</taxon>
        <taxon>Fungi</taxon>
        <taxon>Dikarya</taxon>
        <taxon>Ascomycota</taxon>
        <taxon>Pezizomycotina</taxon>
        <taxon>Sordariomycetes</taxon>
        <taxon>Hypocreomycetidae</taxon>
        <taxon>Hypocreales</taxon>
        <taxon>Clavicipitaceae</taxon>
        <taxon>Claviceps</taxon>
    </lineage>
</organism>
<accession>A0ABQ7P5K3</accession>
<dbReference type="InterPro" id="IPR050087">
    <property type="entry name" value="AON_synthase_class-II"/>
</dbReference>
<dbReference type="Gene3D" id="3.90.1150.10">
    <property type="entry name" value="Aspartate Aminotransferase, domain 1"/>
    <property type="match status" value="1"/>
</dbReference>
<dbReference type="EMBL" id="SRPR01000304">
    <property type="protein sequence ID" value="KAG5954760.1"/>
    <property type="molecule type" value="Genomic_DNA"/>
</dbReference>